<dbReference type="InterPro" id="IPR002078">
    <property type="entry name" value="Sigma_54_int"/>
</dbReference>
<dbReference type="PROSITE" id="PS00675">
    <property type="entry name" value="SIGMA54_INTERACT_1"/>
    <property type="match status" value="1"/>
</dbReference>
<dbReference type="GO" id="GO:0005524">
    <property type="term" value="F:ATP binding"/>
    <property type="evidence" value="ECO:0007669"/>
    <property type="project" value="UniProtKB-KW"/>
</dbReference>
<dbReference type="GO" id="GO:0006355">
    <property type="term" value="P:regulation of DNA-templated transcription"/>
    <property type="evidence" value="ECO:0007669"/>
    <property type="project" value="InterPro"/>
</dbReference>
<dbReference type="SMART" id="SM00448">
    <property type="entry name" value="REC"/>
    <property type="match status" value="1"/>
</dbReference>
<evidence type="ECO:0000256" key="1">
    <source>
        <dbReference type="ARBA" id="ARBA00022741"/>
    </source>
</evidence>
<name>A0A7V8SWM4_9BACT</name>
<dbReference type="PANTHER" id="PTHR32071">
    <property type="entry name" value="TRANSCRIPTIONAL REGULATORY PROTEIN"/>
    <property type="match status" value="1"/>
</dbReference>
<proteinExistence type="predicted"/>
<dbReference type="InterPro" id="IPR027417">
    <property type="entry name" value="P-loop_NTPase"/>
</dbReference>
<dbReference type="Pfam" id="PF00158">
    <property type="entry name" value="Sigma54_activat"/>
    <property type="match status" value="1"/>
</dbReference>
<sequence>MGEETRAAVRAVETLERKDRILIVEDEENARKGYEQLLQRWGYDVLGVGSAEEVLAKFAGYQPDTLIADVELPGMNGLDLLKQLGPDLHGVPAIIITGKGNDERAVAAIEAGAFWYIEKPLKGPVLRALLDRALSKARDSRQLAVLQRQLRETGRLGDLVGGTKAMQEVMRIVEMAAPSSASVLITGETGAGKEIVARTIHRLSPRAGGPFV</sequence>
<dbReference type="Proteomes" id="UP000567293">
    <property type="component" value="Unassembled WGS sequence"/>
</dbReference>
<evidence type="ECO:0000259" key="4">
    <source>
        <dbReference type="PROSITE" id="PS50045"/>
    </source>
</evidence>
<comment type="caution">
    <text evidence="6">The sequence shown here is derived from an EMBL/GenBank/DDBJ whole genome shotgun (WGS) entry which is preliminary data.</text>
</comment>
<dbReference type="Gene3D" id="3.40.50.300">
    <property type="entry name" value="P-loop containing nucleotide triphosphate hydrolases"/>
    <property type="match status" value="1"/>
</dbReference>
<feature type="domain" description="Response regulatory" evidence="5">
    <location>
        <begin position="20"/>
        <end position="134"/>
    </location>
</feature>
<dbReference type="Gene3D" id="3.40.50.2300">
    <property type="match status" value="1"/>
</dbReference>
<evidence type="ECO:0000313" key="6">
    <source>
        <dbReference type="EMBL" id="MBA0084797.1"/>
    </source>
</evidence>
<evidence type="ECO:0000259" key="5">
    <source>
        <dbReference type="PROSITE" id="PS50110"/>
    </source>
</evidence>
<dbReference type="InterPro" id="IPR001789">
    <property type="entry name" value="Sig_transdc_resp-reg_receiver"/>
</dbReference>
<keyword evidence="3" id="KW-0597">Phosphoprotein</keyword>
<dbReference type="Pfam" id="PF00072">
    <property type="entry name" value="Response_reg"/>
    <property type="match status" value="1"/>
</dbReference>
<gene>
    <name evidence="6" type="ORF">HRJ53_07370</name>
</gene>
<evidence type="ECO:0000256" key="3">
    <source>
        <dbReference type="PROSITE-ProRule" id="PRU00169"/>
    </source>
</evidence>
<keyword evidence="2" id="KW-0067">ATP-binding</keyword>
<keyword evidence="7" id="KW-1185">Reference proteome</keyword>
<protein>
    <submittedName>
        <fullName evidence="6">Sigma-54-dependent Fis family transcriptional regulator</fullName>
    </submittedName>
</protein>
<organism evidence="6 7">
    <name type="scientific">Candidatus Acidiferrum panamense</name>
    <dbReference type="NCBI Taxonomy" id="2741543"/>
    <lineage>
        <taxon>Bacteria</taxon>
        <taxon>Pseudomonadati</taxon>
        <taxon>Acidobacteriota</taxon>
        <taxon>Terriglobia</taxon>
        <taxon>Candidatus Acidiferrales</taxon>
        <taxon>Candidatus Acidiferrum</taxon>
    </lineage>
</organism>
<dbReference type="EMBL" id="JACDQQ010000720">
    <property type="protein sequence ID" value="MBA0084797.1"/>
    <property type="molecule type" value="Genomic_DNA"/>
</dbReference>
<dbReference type="SUPFAM" id="SSF52172">
    <property type="entry name" value="CheY-like"/>
    <property type="match status" value="1"/>
</dbReference>
<keyword evidence="1" id="KW-0547">Nucleotide-binding</keyword>
<feature type="modified residue" description="4-aspartylphosphate" evidence="3">
    <location>
        <position position="69"/>
    </location>
</feature>
<accession>A0A7V8SWM4</accession>
<dbReference type="GO" id="GO:0000160">
    <property type="term" value="P:phosphorelay signal transduction system"/>
    <property type="evidence" value="ECO:0007669"/>
    <property type="project" value="InterPro"/>
</dbReference>
<evidence type="ECO:0000313" key="7">
    <source>
        <dbReference type="Proteomes" id="UP000567293"/>
    </source>
</evidence>
<feature type="domain" description="Sigma-54 factor interaction" evidence="4">
    <location>
        <begin position="159"/>
        <end position="212"/>
    </location>
</feature>
<dbReference type="PROSITE" id="PS50110">
    <property type="entry name" value="RESPONSE_REGULATORY"/>
    <property type="match status" value="1"/>
</dbReference>
<dbReference type="InterPro" id="IPR011006">
    <property type="entry name" value="CheY-like_superfamily"/>
</dbReference>
<reference evidence="6" key="1">
    <citation type="submission" date="2020-06" db="EMBL/GenBank/DDBJ databases">
        <title>Legume-microbial interactions unlock mineral nutrients during tropical forest succession.</title>
        <authorList>
            <person name="Epihov D.Z."/>
        </authorList>
    </citation>
    <scope>NUCLEOTIDE SEQUENCE [LARGE SCALE GENOMIC DNA]</scope>
    <source>
        <strain evidence="6">Pan2503</strain>
    </source>
</reference>
<feature type="non-terminal residue" evidence="6">
    <location>
        <position position="212"/>
    </location>
</feature>
<dbReference type="InterPro" id="IPR025662">
    <property type="entry name" value="Sigma_54_int_dom_ATP-bd_1"/>
</dbReference>
<dbReference type="PROSITE" id="PS50045">
    <property type="entry name" value="SIGMA54_INTERACT_4"/>
    <property type="match status" value="1"/>
</dbReference>
<evidence type="ECO:0000256" key="2">
    <source>
        <dbReference type="ARBA" id="ARBA00022840"/>
    </source>
</evidence>
<dbReference type="AlphaFoldDB" id="A0A7V8SWM4"/>